<keyword evidence="5" id="KW-0251">Elongation factor</keyword>
<evidence type="ECO:0000259" key="4">
    <source>
        <dbReference type="PROSITE" id="PS50862"/>
    </source>
</evidence>
<dbReference type="GO" id="GO:0004824">
    <property type="term" value="F:lysine-tRNA ligase activity"/>
    <property type="evidence" value="ECO:0007669"/>
    <property type="project" value="InterPro"/>
</dbReference>
<keyword evidence="5" id="KW-0648">Protein biosynthesis</keyword>
<keyword evidence="3" id="KW-0067">ATP-binding</keyword>
<dbReference type="PROSITE" id="PS50862">
    <property type="entry name" value="AA_TRNA_LIGASE_II"/>
    <property type="match status" value="1"/>
</dbReference>
<dbReference type="InterPro" id="IPR004364">
    <property type="entry name" value="Aa-tRNA-synt_II"/>
</dbReference>
<dbReference type="Gene3D" id="3.30.930.10">
    <property type="entry name" value="Bira Bifunctional Protein, Domain 2"/>
    <property type="match status" value="1"/>
</dbReference>
<dbReference type="InterPro" id="IPR006195">
    <property type="entry name" value="aa-tRNA-synth_II"/>
</dbReference>
<sequence>MKSIPYQIQILRSLFLKSTRAFLETSGFWEVDTPIFKPIVGMEPYLDPFLVHSPNKEEKGYLITSPEYSLKQSLATGLERIYEITHTFRSGEKGSPYHSKEFLMLELYAKGWNDGDLRKFIKTYFQNLGETFSKSKLDTSANAIKIAEKLLQDGFYREVSVEESFLQNTGRGYGKEDLLLTISESKLTNTPPSELNLWQYEDLFFLVFLNLVEPKLGEEIVFLYDYPPECAALARIESGKAKRFEIYWDGIELANAFWELTDASEQRKRFVEEQKLREKLGKEVFSIDEDFLSVLESGMFPGSSGISLGLDRILMKLAGAEGLKQISPYYEF</sequence>
<dbReference type="RefSeq" id="WP_135760523.1">
    <property type="nucleotide sequence ID" value="NZ_RQHW01000035.1"/>
</dbReference>
<name>A0A4R9M1I8_9LEPT</name>
<dbReference type="GO" id="GO:0003746">
    <property type="term" value="F:translation elongation factor activity"/>
    <property type="evidence" value="ECO:0007669"/>
    <property type="project" value="UniProtKB-KW"/>
</dbReference>
<keyword evidence="6" id="KW-1185">Reference proteome</keyword>
<dbReference type="AlphaFoldDB" id="A0A4R9M1I8"/>
<reference evidence="5" key="1">
    <citation type="journal article" date="2019" name="PLoS Negl. Trop. Dis.">
        <title>Revisiting the worldwide diversity of Leptospira species in the environment.</title>
        <authorList>
            <person name="Vincent A.T."/>
            <person name="Schiettekatte O."/>
            <person name="Bourhy P."/>
            <person name="Veyrier F.J."/>
            <person name="Picardeau M."/>
        </authorList>
    </citation>
    <scope>NUCLEOTIDE SEQUENCE [LARGE SCALE GENOMIC DNA]</scope>
    <source>
        <strain evidence="5">201300427</strain>
    </source>
</reference>
<comment type="caution">
    <text evidence="5">The sequence shown here is derived from an EMBL/GenBank/DDBJ whole genome shotgun (WGS) entry which is preliminary data.</text>
</comment>
<dbReference type="GO" id="GO:0005829">
    <property type="term" value="C:cytosol"/>
    <property type="evidence" value="ECO:0007669"/>
    <property type="project" value="TreeGrafter"/>
</dbReference>
<dbReference type="PRINTS" id="PR00982">
    <property type="entry name" value="TRNASYNTHLYS"/>
</dbReference>
<dbReference type="Proteomes" id="UP000298058">
    <property type="component" value="Unassembled WGS sequence"/>
</dbReference>
<dbReference type="Pfam" id="PF00152">
    <property type="entry name" value="tRNA-synt_2"/>
    <property type="match status" value="1"/>
</dbReference>
<dbReference type="PANTHER" id="PTHR42918">
    <property type="entry name" value="LYSYL-TRNA SYNTHETASE"/>
    <property type="match status" value="1"/>
</dbReference>
<dbReference type="InterPro" id="IPR045864">
    <property type="entry name" value="aa-tRNA-synth_II/BPL/LPL"/>
</dbReference>
<proteinExistence type="predicted"/>
<dbReference type="EMBL" id="RQHW01000035">
    <property type="protein sequence ID" value="TGN19119.1"/>
    <property type="molecule type" value="Genomic_DNA"/>
</dbReference>
<organism evidence="5 6">
    <name type="scientific">Leptospira idonii</name>
    <dbReference type="NCBI Taxonomy" id="1193500"/>
    <lineage>
        <taxon>Bacteria</taxon>
        <taxon>Pseudomonadati</taxon>
        <taxon>Spirochaetota</taxon>
        <taxon>Spirochaetia</taxon>
        <taxon>Leptospirales</taxon>
        <taxon>Leptospiraceae</taxon>
        <taxon>Leptospira</taxon>
    </lineage>
</organism>
<dbReference type="SUPFAM" id="SSF55681">
    <property type="entry name" value="Class II aaRS and biotin synthetases"/>
    <property type="match status" value="1"/>
</dbReference>
<dbReference type="PANTHER" id="PTHR42918:SF6">
    <property type="entry name" value="ELONGATION FACTOR P--(R)-BETA-LYSINE LIGASE"/>
    <property type="match status" value="1"/>
</dbReference>
<dbReference type="InterPro" id="IPR018149">
    <property type="entry name" value="Lys-tRNA-synth_II_C"/>
</dbReference>
<dbReference type="GO" id="GO:0006430">
    <property type="term" value="P:lysyl-tRNA aminoacylation"/>
    <property type="evidence" value="ECO:0007669"/>
    <property type="project" value="InterPro"/>
</dbReference>
<dbReference type="OrthoDB" id="9802326at2"/>
<dbReference type="GO" id="GO:0005524">
    <property type="term" value="F:ATP binding"/>
    <property type="evidence" value="ECO:0007669"/>
    <property type="project" value="UniProtKB-KW"/>
</dbReference>
<dbReference type="GO" id="GO:0000049">
    <property type="term" value="F:tRNA binding"/>
    <property type="evidence" value="ECO:0007669"/>
    <property type="project" value="TreeGrafter"/>
</dbReference>
<keyword evidence="1 5" id="KW-0436">Ligase</keyword>
<protein>
    <submittedName>
        <fullName evidence="5">Elongation factor P--(R)-beta-lysine ligase</fullName>
    </submittedName>
</protein>
<evidence type="ECO:0000256" key="1">
    <source>
        <dbReference type="ARBA" id="ARBA00022598"/>
    </source>
</evidence>
<evidence type="ECO:0000256" key="2">
    <source>
        <dbReference type="ARBA" id="ARBA00022741"/>
    </source>
</evidence>
<evidence type="ECO:0000256" key="3">
    <source>
        <dbReference type="ARBA" id="ARBA00022840"/>
    </source>
</evidence>
<accession>A0A4R9M1I8</accession>
<feature type="domain" description="Aminoacyl-transfer RNA synthetases class-II family profile" evidence="4">
    <location>
        <begin position="11"/>
        <end position="328"/>
    </location>
</feature>
<keyword evidence="2" id="KW-0547">Nucleotide-binding</keyword>
<evidence type="ECO:0000313" key="5">
    <source>
        <dbReference type="EMBL" id="TGN19119.1"/>
    </source>
</evidence>
<gene>
    <name evidence="5" type="ORF">EHS15_10475</name>
</gene>
<evidence type="ECO:0000313" key="6">
    <source>
        <dbReference type="Proteomes" id="UP000298058"/>
    </source>
</evidence>